<evidence type="ECO:0000313" key="1">
    <source>
        <dbReference type="EMBL" id="CAF3957497.1"/>
    </source>
</evidence>
<evidence type="ECO:0000313" key="2">
    <source>
        <dbReference type="Proteomes" id="UP000663844"/>
    </source>
</evidence>
<comment type="caution">
    <text evidence="1">The sequence shown here is derived from an EMBL/GenBank/DDBJ whole genome shotgun (WGS) entry which is preliminary data.</text>
</comment>
<organism evidence="1 2">
    <name type="scientific">Adineta steineri</name>
    <dbReference type="NCBI Taxonomy" id="433720"/>
    <lineage>
        <taxon>Eukaryota</taxon>
        <taxon>Metazoa</taxon>
        <taxon>Spiralia</taxon>
        <taxon>Gnathifera</taxon>
        <taxon>Rotifera</taxon>
        <taxon>Eurotatoria</taxon>
        <taxon>Bdelloidea</taxon>
        <taxon>Adinetida</taxon>
        <taxon>Adinetidae</taxon>
        <taxon>Adineta</taxon>
    </lineage>
</organism>
<dbReference type="Proteomes" id="UP000663844">
    <property type="component" value="Unassembled WGS sequence"/>
</dbReference>
<proteinExistence type="predicted"/>
<reference evidence="1" key="1">
    <citation type="submission" date="2021-02" db="EMBL/GenBank/DDBJ databases">
        <authorList>
            <person name="Nowell W R."/>
        </authorList>
    </citation>
    <scope>NUCLEOTIDE SEQUENCE</scope>
</reference>
<protein>
    <submittedName>
        <fullName evidence="1">Uncharacterized protein</fullName>
    </submittedName>
</protein>
<sequence>MTYSIEDGIKSILSILLYHSKFQEFYFTGTILPCNKLNHYKESSCIITTSEDPAVAQIYGTNEKNNSANYSFFCTY</sequence>
<gene>
    <name evidence="1" type="ORF">OXD698_LOCUS27050</name>
</gene>
<dbReference type="EMBL" id="CAJOAZ010002762">
    <property type="protein sequence ID" value="CAF3957497.1"/>
    <property type="molecule type" value="Genomic_DNA"/>
</dbReference>
<dbReference type="AlphaFoldDB" id="A0A819KZA0"/>
<name>A0A819KZA0_9BILA</name>
<accession>A0A819KZA0</accession>